<evidence type="ECO:0000256" key="3">
    <source>
        <dbReference type="ARBA" id="ARBA00022630"/>
    </source>
</evidence>
<sequence length="408" mass="44138">MDFKDSAEQSAFRAEIRDWLSKNATPKSAAGGRKDQSEAYQDAKIWYKKVADAGYACLNWPKQYGGAGLSDIHKVIWSQEVANYAEPDGYFVIGIGNCGPAIMHFATEEQKKTLLPPMASAETVWCQMFSEPSAGSDVAGLRTSAVADGDNWIINGQKIWTSGAQHSDYGVILCRTDPTISKYRGMTMFFIDMNQAGVEVKPIKQMDGGAHFNEVFFNNAVIPDAYRLGEVGGGWGAALLVLMNERLAIAGVQPDGFPEFLKLVKTLHIDGEPISANPAVREHLAEWYYKHAGIKASTNRMLTAVAKGGMPGAEAALGKLVGAVMNQDIANYAIQLMGDAAAICDPAFAEQQAHFQKTVLFSPGIRLAGGTDEVMRNVIAEQVLGLPQEPRADKGLAFNEIPSGNQSR</sequence>
<dbReference type="InterPro" id="IPR006091">
    <property type="entry name" value="Acyl-CoA_Oxase/DH_mid-dom"/>
</dbReference>
<dbReference type="OrthoDB" id="9769473at2"/>
<dbReference type="GO" id="GO:0005886">
    <property type="term" value="C:plasma membrane"/>
    <property type="evidence" value="ECO:0007669"/>
    <property type="project" value="TreeGrafter"/>
</dbReference>
<gene>
    <name evidence="10" type="ORF">C0068_14130</name>
</gene>
<dbReference type="Pfam" id="PF02770">
    <property type="entry name" value="Acyl-CoA_dh_M"/>
    <property type="match status" value="1"/>
</dbReference>
<evidence type="ECO:0000259" key="8">
    <source>
        <dbReference type="Pfam" id="PF02770"/>
    </source>
</evidence>
<evidence type="ECO:0000259" key="9">
    <source>
        <dbReference type="Pfam" id="PF02771"/>
    </source>
</evidence>
<keyword evidence="3 6" id="KW-0285">Flavoprotein</keyword>
<dbReference type="Proteomes" id="UP000237222">
    <property type="component" value="Unassembled WGS sequence"/>
</dbReference>
<dbReference type="SUPFAM" id="SSF56645">
    <property type="entry name" value="Acyl-CoA dehydrogenase NM domain-like"/>
    <property type="match status" value="1"/>
</dbReference>
<feature type="domain" description="Acyl-CoA oxidase/dehydrogenase middle" evidence="8">
    <location>
        <begin position="126"/>
        <end position="219"/>
    </location>
</feature>
<dbReference type="InterPro" id="IPR013786">
    <property type="entry name" value="AcylCoA_DH/ox_N"/>
</dbReference>
<accession>A0A2S4HDY1</accession>
<dbReference type="GO" id="GO:0050660">
    <property type="term" value="F:flavin adenine dinucleotide binding"/>
    <property type="evidence" value="ECO:0007669"/>
    <property type="project" value="InterPro"/>
</dbReference>
<evidence type="ECO:0000256" key="4">
    <source>
        <dbReference type="ARBA" id="ARBA00022827"/>
    </source>
</evidence>
<dbReference type="SUPFAM" id="SSF47203">
    <property type="entry name" value="Acyl-CoA dehydrogenase C-terminal domain-like"/>
    <property type="match status" value="1"/>
</dbReference>
<dbReference type="Gene3D" id="1.20.140.10">
    <property type="entry name" value="Butyryl-CoA Dehydrogenase, subunit A, domain 3"/>
    <property type="match status" value="1"/>
</dbReference>
<comment type="similarity">
    <text evidence="2 6">Belongs to the acyl-CoA dehydrogenase family.</text>
</comment>
<dbReference type="Gene3D" id="1.10.540.10">
    <property type="entry name" value="Acyl-CoA dehydrogenase/oxidase, N-terminal domain"/>
    <property type="match status" value="1"/>
</dbReference>
<dbReference type="InterPro" id="IPR037069">
    <property type="entry name" value="AcylCoA_DH/ox_N_sf"/>
</dbReference>
<dbReference type="RefSeq" id="WP_103685122.1">
    <property type="nucleotide sequence ID" value="NZ_PQGG01000031.1"/>
</dbReference>
<name>A0A2S4HDY1_9GAMM</name>
<dbReference type="InterPro" id="IPR052161">
    <property type="entry name" value="Mycobact_Acyl-CoA_DH"/>
</dbReference>
<dbReference type="FunFam" id="2.40.110.10:FF:000011">
    <property type="entry name" value="Acyl-CoA dehydrogenase FadE34"/>
    <property type="match status" value="1"/>
</dbReference>
<dbReference type="InterPro" id="IPR046373">
    <property type="entry name" value="Acyl-CoA_Oxase/DH_mid-dom_sf"/>
</dbReference>
<dbReference type="PANTHER" id="PTHR43292">
    <property type="entry name" value="ACYL-COA DEHYDROGENASE"/>
    <property type="match status" value="1"/>
</dbReference>
<keyword evidence="4 6" id="KW-0274">FAD</keyword>
<evidence type="ECO:0000256" key="5">
    <source>
        <dbReference type="ARBA" id="ARBA00023002"/>
    </source>
</evidence>
<dbReference type="Pfam" id="PF02771">
    <property type="entry name" value="Acyl-CoA_dh_N"/>
    <property type="match status" value="1"/>
</dbReference>
<comment type="caution">
    <text evidence="10">The sequence shown here is derived from an EMBL/GenBank/DDBJ whole genome shotgun (WGS) entry which is preliminary data.</text>
</comment>
<comment type="cofactor">
    <cofactor evidence="1 6">
        <name>FAD</name>
        <dbReference type="ChEBI" id="CHEBI:57692"/>
    </cofactor>
</comment>
<evidence type="ECO:0000256" key="1">
    <source>
        <dbReference type="ARBA" id="ARBA00001974"/>
    </source>
</evidence>
<reference evidence="10" key="1">
    <citation type="submission" date="2018-01" db="EMBL/GenBank/DDBJ databases">
        <authorList>
            <person name="Yu X.-D."/>
        </authorList>
    </citation>
    <scope>NUCLEOTIDE SEQUENCE</scope>
    <source>
        <strain evidence="10">ZX-21</strain>
    </source>
</reference>
<evidence type="ECO:0000256" key="2">
    <source>
        <dbReference type="ARBA" id="ARBA00009347"/>
    </source>
</evidence>
<evidence type="ECO:0000313" key="11">
    <source>
        <dbReference type="Proteomes" id="UP000237222"/>
    </source>
</evidence>
<dbReference type="InterPro" id="IPR009075">
    <property type="entry name" value="AcylCo_DH/oxidase_C"/>
</dbReference>
<feature type="domain" description="Acyl-CoA dehydrogenase/oxidase C-terminal" evidence="7">
    <location>
        <begin position="232"/>
        <end position="384"/>
    </location>
</feature>
<organism evidence="10 11">
    <name type="scientific">Zhongshania marina</name>
    <dbReference type="NCBI Taxonomy" id="2304603"/>
    <lineage>
        <taxon>Bacteria</taxon>
        <taxon>Pseudomonadati</taxon>
        <taxon>Pseudomonadota</taxon>
        <taxon>Gammaproteobacteria</taxon>
        <taxon>Cellvibrionales</taxon>
        <taxon>Spongiibacteraceae</taxon>
        <taxon>Zhongshania</taxon>
    </lineage>
</organism>
<evidence type="ECO:0000256" key="6">
    <source>
        <dbReference type="RuleBase" id="RU362125"/>
    </source>
</evidence>
<dbReference type="GO" id="GO:0016627">
    <property type="term" value="F:oxidoreductase activity, acting on the CH-CH group of donors"/>
    <property type="evidence" value="ECO:0007669"/>
    <property type="project" value="InterPro"/>
</dbReference>
<protein>
    <submittedName>
        <fullName evidence="10">Acyl-CoA dehydrogenase</fullName>
    </submittedName>
</protein>
<dbReference type="InterPro" id="IPR036250">
    <property type="entry name" value="AcylCo_DH-like_C"/>
</dbReference>
<proteinExistence type="inferred from homology"/>
<dbReference type="PANTHER" id="PTHR43292:SF4">
    <property type="entry name" value="ACYL-COA DEHYDROGENASE FADE34"/>
    <property type="match status" value="1"/>
</dbReference>
<dbReference type="EMBL" id="PQGG01000031">
    <property type="protein sequence ID" value="POP52139.1"/>
    <property type="molecule type" value="Genomic_DNA"/>
</dbReference>
<keyword evidence="5 6" id="KW-0560">Oxidoreductase</keyword>
<evidence type="ECO:0000259" key="7">
    <source>
        <dbReference type="Pfam" id="PF00441"/>
    </source>
</evidence>
<evidence type="ECO:0000313" key="10">
    <source>
        <dbReference type="EMBL" id="POP52139.1"/>
    </source>
</evidence>
<dbReference type="InterPro" id="IPR009100">
    <property type="entry name" value="AcylCoA_DH/oxidase_NM_dom_sf"/>
</dbReference>
<dbReference type="Gene3D" id="2.40.110.10">
    <property type="entry name" value="Butyryl-CoA Dehydrogenase, subunit A, domain 2"/>
    <property type="match status" value="1"/>
</dbReference>
<feature type="domain" description="Acyl-CoA dehydrogenase/oxidase N-terminal" evidence="9">
    <location>
        <begin position="6"/>
        <end position="122"/>
    </location>
</feature>
<dbReference type="Pfam" id="PF00441">
    <property type="entry name" value="Acyl-CoA_dh_1"/>
    <property type="match status" value="1"/>
</dbReference>
<dbReference type="AlphaFoldDB" id="A0A2S4HDY1"/>